<keyword evidence="3" id="KW-1185">Reference proteome</keyword>
<accession>A0A811UJZ7</accession>
<gene>
    <name evidence="2" type="ORF">CCAP1982_LOCUS6758</name>
</gene>
<feature type="transmembrane region" description="Helical" evidence="1">
    <location>
        <begin position="359"/>
        <end position="380"/>
    </location>
</feature>
<dbReference type="OrthoDB" id="7841995at2759"/>
<proteinExistence type="predicted"/>
<dbReference type="Proteomes" id="UP000606786">
    <property type="component" value="Unassembled WGS sequence"/>
</dbReference>
<keyword evidence="1" id="KW-0812">Transmembrane</keyword>
<keyword evidence="1" id="KW-0472">Membrane</keyword>
<sequence length="599" mass="69030">MEASIDFGDTFRKILKEIKEEADYKTIFVQRRHIEDCVDPSILQHFNAPTVIWDETHYGDILYDYGTHLLVILCLKTVDDGDMMHQLAESIHYMRTARILCIVNESLLLLDELKISKFFEMCAQLEMINILVLHRDSFIFEKYHSYKRFPNFALETHDISRNEGGRKWYPDRLKDFVGANLTAIPNFNTHRVFIEKAVDGNVDGNVELCGSLARFAQTFCEFINASLLYTGGELYDYFKIIDAMEMGHIDIGLDFDRCAYRGQSRVLEISRMSVVVPLNVVPPLSALSSVFLNRYTLLPFALQTVVLPFVISKFLQWINGRWQPIGIWRAVAFIGDTGLRSFLGQSLNLPHQQTIRIRFLFGLLLFGGMIIQTFFAANYARLQTFPPLRPKVVDYEDAMRKGFKIYTHSEEMIDFLAIDVIKQKYKSLFFEDLDKFQKPMKLLTDAGYLVDRISHEIFDQGSLKMVFNENLDITDMILLSYMVRNGSALKQPIDDFTDIVQESGLYKYWERNPCKRRRITASHGTYEDPSAVQLTVSDLHGVWQRSLRYNGSQMNAANAYKQTDYNIHRLNEGVLSPLPWAVALKGGGDEVSVHSGLHR</sequence>
<name>A0A811UJZ7_CERCA</name>
<reference evidence="2" key="1">
    <citation type="submission" date="2020-11" db="EMBL/GenBank/DDBJ databases">
        <authorList>
            <person name="Whitehead M."/>
        </authorList>
    </citation>
    <scope>NUCLEOTIDE SEQUENCE</scope>
    <source>
        <strain evidence="2">EGII</strain>
    </source>
</reference>
<keyword evidence="1" id="KW-1133">Transmembrane helix</keyword>
<comment type="caution">
    <text evidence="2">The sequence shown here is derived from an EMBL/GenBank/DDBJ whole genome shotgun (WGS) entry which is preliminary data.</text>
</comment>
<dbReference type="AlphaFoldDB" id="A0A811UJZ7"/>
<evidence type="ECO:0000313" key="2">
    <source>
        <dbReference type="EMBL" id="CAD6998147.1"/>
    </source>
</evidence>
<protein>
    <submittedName>
        <fullName evidence="2">(Mediterranean fruit fly) hypothetical protein</fullName>
    </submittedName>
</protein>
<organism evidence="2 3">
    <name type="scientific">Ceratitis capitata</name>
    <name type="common">Mediterranean fruit fly</name>
    <name type="synonym">Tephritis capitata</name>
    <dbReference type="NCBI Taxonomy" id="7213"/>
    <lineage>
        <taxon>Eukaryota</taxon>
        <taxon>Metazoa</taxon>
        <taxon>Ecdysozoa</taxon>
        <taxon>Arthropoda</taxon>
        <taxon>Hexapoda</taxon>
        <taxon>Insecta</taxon>
        <taxon>Pterygota</taxon>
        <taxon>Neoptera</taxon>
        <taxon>Endopterygota</taxon>
        <taxon>Diptera</taxon>
        <taxon>Brachycera</taxon>
        <taxon>Muscomorpha</taxon>
        <taxon>Tephritoidea</taxon>
        <taxon>Tephritidae</taxon>
        <taxon>Ceratitis</taxon>
        <taxon>Ceratitis</taxon>
    </lineage>
</organism>
<evidence type="ECO:0000313" key="3">
    <source>
        <dbReference type="Proteomes" id="UP000606786"/>
    </source>
</evidence>
<dbReference type="EMBL" id="CAJHJT010000012">
    <property type="protein sequence ID" value="CAD6998147.1"/>
    <property type="molecule type" value="Genomic_DNA"/>
</dbReference>
<evidence type="ECO:0000256" key="1">
    <source>
        <dbReference type="SAM" id="Phobius"/>
    </source>
</evidence>